<proteinExistence type="predicted"/>
<gene>
    <name evidence="4" type="primary">LOC113872478</name>
</gene>
<dbReference type="AlphaFoldDB" id="A0A8B8MDF1"/>
<sequence>MASSSGQNRVIHPGPDDPSLLRLQNINVSEHIWDGRDHPILKVRKSQFIPAGLDGVPEEILPHLELAGFTGIAHVCQFPLDLPLITALVERWRPETHTFHLPSGECTIILQDVSVLLGLRIDGRPVIAPIGVNYADIVEESLGIRPSRADFVGSFLKTSWLDQHFTHVAMHAQNPLQITRFARAYMLRLIGGFMLSDHSSSRVSVRYLPLLQDFAVTGEYSWGSAVLGYLYRELCMTTNMDRHGLGGLAALLVMWAWDRFPFLGLGNPLHTRLHLPYATRWLANQRNRKGRKDISYYRYKFDMLSGEEVCEWHQPDRVMRQFGMVQHIPRAPYQPDALHDLTLRGKATENWQEKLRDVLDIWERRREWVMTNDPHIAQLSFNSDYMRWYRAHTRRWMTRDAAVSSLLGDGLERAHYLMTDGHDSFTFDEMRDLCQSMLVLKNDLNHIMEPISSSDPPMQSGNTEDPVVDVGQSRNRKEGRGLQRRRTEVHATEWSLPPIPERPDGVFYVPSQFPFHTQPYNAPTYFHSSQATQHPPQTPQSPFLTTECYIPCPSPFFTPPPYDVPILTPPAPAVDIVTGTSYDTSYSQGIDLNADFEATVDVPPAEVRRNPHRGARDRPRECILTPHQPNQPHEDRA</sequence>
<dbReference type="Proteomes" id="UP000694853">
    <property type="component" value="Unplaced"/>
</dbReference>
<feature type="compositionally biased region" description="Polar residues" evidence="1">
    <location>
        <begin position="451"/>
        <end position="463"/>
    </location>
</feature>
<dbReference type="InterPro" id="IPR044824">
    <property type="entry name" value="MAIN-like"/>
</dbReference>
<protein>
    <submittedName>
        <fullName evidence="4">Serine/threonine-protein phosphatase 7 long form homolog isoform X1</fullName>
    </submittedName>
</protein>
<feature type="compositionally biased region" description="Basic and acidic residues" evidence="1">
    <location>
        <begin position="475"/>
        <end position="489"/>
    </location>
</feature>
<name>A0A8B8MDF1_ABRPR</name>
<evidence type="ECO:0000313" key="4">
    <source>
        <dbReference type="RefSeq" id="XP_027365863.1"/>
    </source>
</evidence>
<keyword evidence="3" id="KW-1185">Reference proteome</keyword>
<dbReference type="OrthoDB" id="1421598at2759"/>
<reference evidence="3" key="1">
    <citation type="journal article" date="2019" name="Toxins">
        <title>Detection of Abrin-Like and Prepropulchellin-Like Toxin Genes and Transcripts Using Whole Genome Sequencing and Full-Length Transcript Sequencing of Abrus precatorius.</title>
        <authorList>
            <person name="Hovde B.T."/>
            <person name="Daligault H.E."/>
            <person name="Hanschen E.R."/>
            <person name="Kunde Y.A."/>
            <person name="Johnson M.B."/>
            <person name="Starkenburg S.R."/>
            <person name="Johnson S.L."/>
        </authorList>
    </citation>
    <scope>NUCLEOTIDE SEQUENCE [LARGE SCALE GENOMIC DNA]</scope>
</reference>
<feature type="region of interest" description="Disordered" evidence="1">
    <location>
        <begin position="602"/>
        <end position="637"/>
    </location>
</feature>
<feature type="compositionally biased region" description="Basic and acidic residues" evidence="1">
    <location>
        <begin position="606"/>
        <end position="621"/>
    </location>
</feature>
<dbReference type="KEGG" id="aprc:113872478"/>
<evidence type="ECO:0000256" key="1">
    <source>
        <dbReference type="SAM" id="MobiDB-lite"/>
    </source>
</evidence>
<dbReference type="GO" id="GO:0010073">
    <property type="term" value="P:meristem maintenance"/>
    <property type="evidence" value="ECO:0007669"/>
    <property type="project" value="InterPro"/>
</dbReference>
<feature type="region of interest" description="Disordered" evidence="1">
    <location>
        <begin position="451"/>
        <end position="489"/>
    </location>
</feature>
<evidence type="ECO:0000259" key="2">
    <source>
        <dbReference type="Pfam" id="PF10536"/>
    </source>
</evidence>
<dbReference type="PANTHER" id="PTHR46033">
    <property type="entry name" value="PROTEIN MAIN-LIKE 2"/>
    <property type="match status" value="1"/>
</dbReference>
<dbReference type="PANTHER" id="PTHR46033:SF8">
    <property type="entry name" value="PROTEIN MAINTENANCE OF MERISTEMS-LIKE"/>
    <property type="match status" value="1"/>
</dbReference>
<dbReference type="GeneID" id="113872478"/>
<dbReference type="Pfam" id="PF10536">
    <property type="entry name" value="PMD"/>
    <property type="match status" value="1"/>
</dbReference>
<accession>A0A8B8MDF1</accession>
<dbReference type="RefSeq" id="XP_027365863.1">
    <property type="nucleotide sequence ID" value="XM_027510062.1"/>
</dbReference>
<reference evidence="4" key="2">
    <citation type="submission" date="2025-08" db="UniProtKB">
        <authorList>
            <consortium name="RefSeq"/>
        </authorList>
    </citation>
    <scope>IDENTIFICATION</scope>
    <source>
        <tissue evidence="4">Young leaves</tissue>
    </source>
</reference>
<evidence type="ECO:0000313" key="3">
    <source>
        <dbReference type="Proteomes" id="UP000694853"/>
    </source>
</evidence>
<dbReference type="InterPro" id="IPR019557">
    <property type="entry name" value="AminoTfrase-like_pln_mobile"/>
</dbReference>
<feature type="domain" description="Aminotransferase-like plant mobile" evidence="2">
    <location>
        <begin position="73"/>
        <end position="308"/>
    </location>
</feature>
<organism evidence="3 4">
    <name type="scientific">Abrus precatorius</name>
    <name type="common">Indian licorice</name>
    <name type="synonym">Glycine abrus</name>
    <dbReference type="NCBI Taxonomy" id="3816"/>
    <lineage>
        <taxon>Eukaryota</taxon>
        <taxon>Viridiplantae</taxon>
        <taxon>Streptophyta</taxon>
        <taxon>Embryophyta</taxon>
        <taxon>Tracheophyta</taxon>
        <taxon>Spermatophyta</taxon>
        <taxon>Magnoliopsida</taxon>
        <taxon>eudicotyledons</taxon>
        <taxon>Gunneridae</taxon>
        <taxon>Pentapetalae</taxon>
        <taxon>rosids</taxon>
        <taxon>fabids</taxon>
        <taxon>Fabales</taxon>
        <taxon>Fabaceae</taxon>
        <taxon>Papilionoideae</taxon>
        <taxon>50 kb inversion clade</taxon>
        <taxon>NPAAA clade</taxon>
        <taxon>indigoferoid/millettioid clade</taxon>
        <taxon>Abreae</taxon>
        <taxon>Abrus</taxon>
    </lineage>
</organism>